<sequence>MLRFAWQVVFCMPVNRLGLIALFICFCDLMTGAPAQARPEWLSEGYLLDRWTNADGLPVNGTTDVLMGKHGYLWVATFDGLVRFDGHRFKTYSAGSHPGLPGNRLTRLIQQDNGLIWLLTEQYALASFDGREFHAAGTEQGLPAPRVLKLHLDRRDRLWLGTEQGLAHACGGACFQSVGESALQGEAVQAFADAPEGGIWAGTGTGRVIRAGIGGVEQILNAEDGIALRDVRALAVDSDGVVFAGGQGGLVRIEGNKGRMLRLFEGKTVNDLEFAPGGELIVQSYERTWRSSDDGWRVVNEGPIAGYVRLVADGPHGSEWRVRQYDLLENGESVVRAPCPIRDFAFDSTGGVWLATLCDGLWRVSQRRFDTITTQHGLPEGPVYGMAQGADGTIWASVGAGALAEIRGGVVRGVHAAGSPGQVVGTVTVTRQGRVLVGQGGFCTMQAGECEVPERLPRVLGNVLVRSIFEDRSGGLWIGSQTGVWLRYDGRWRSMQEALALPEWVQVQTVYQAESGSLWFGTDSDGLRRRSPGGEVLAFGRGDGLSSDRIRDLYQDSSGHLWVVTADSGVCRSDRREHRPGLVFDCLDSRQGLYADSLHRLLADGKGRFWFNSNSGVFWLHRQSLERVLEGRAERVYSRVFTESDGLPDREGNGGVQNAGIRLLDGRLAFPGQGGIAIFDPGVVEEHQGAPRVIIQQLRLADGTALPAGNRVELPLGERVFSVQITGIKPGLTGEIYFRYRFDDGSWMEVGEDRNLGFDNVRAGRHRLEIAAVDANSGLSGPVASMDIEVPPHLYERTSVRVASIGAIVLLAAVWLARRHRAAIRLQQYLHREVDRRTSQVLRERHRADAAVAIAGERSEGAEASTAESAVATATTEPLLADDVRTWIERNVQHGGLSVAALAESMHMSRSKLHRRLVRETGRSPGEFIRDVRLGLARQMLQGDGRSVSDVAYSVGFSSVSGFSRAYRNHFGESPSQTGSE</sequence>
<evidence type="ECO:0000259" key="4">
    <source>
        <dbReference type="PROSITE" id="PS01124"/>
    </source>
</evidence>
<evidence type="ECO:0000256" key="1">
    <source>
        <dbReference type="ARBA" id="ARBA00023015"/>
    </source>
</evidence>
<keyword evidence="3" id="KW-0804">Transcription</keyword>
<evidence type="ECO:0000256" key="2">
    <source>
        <dbReference type="ARBA" id="ARBA00023125"/>
    </source>
</evidence>
<dbReference type="GO" id="GO:0003700">
    <property type="term" value="F:DNA-binding transcription factor activity"/>
    <property type="evidence" value="ECO:0007669"/>
    <property type="project" value="InterPro"/>
</dbReference>
<dbReference type="AlphaFoldDB" id="A0A3E1K5A5"/>
<dbReference type="InterPro" id="IPR020449">
    <property type="entry name" value="Tscrpt_reg_AraC-type_HTH"/>
</dbReference>
<dbReference type="Gene3D" id="2.130.10.10">
    <property type="entry name" value="YVTN repeat-like/Quinoprotein amine dehydrogenase"/>
    <property type="match status" value="3"/>
</dbReference>
<dbReference type="Pfam" id="PF07494">
    <property type="entry name" value="Reg_prop"/>
    <property type="match status" value="2"/>
</dbReference>
<dbReference type="InterPro" id="IPR050204">
    <property type="entry name" value="AraC_XylS_family_regulators"/>
</dbReference>
<dbReference type="Pfam" id="PF12833">
    <property type="entry name" value="HTH_18"/>
    <property type="match status" value="1"/>
</dbReference>
<dbReference type="PANTHER" id="PTHR46796:SF6">
    <property type="entry name" value="ARAC SUBFAMILY"/>
    <property type="match status" value="1"/>
</dbReference>
<dbReference type="PROSITE" id="PS01124">
    <property type="entry name" value="HTH_ARAC_FAMILY_2"/>
    <property type="match status" value="1"/>
</dbReference>
<dbReference type="SMART" id="SM00342">
    <property type="entry name" value="HTH_ARAC"/>
    <property type="match status" value="1"/>
</dbReference>
<dbReference type="InterPro" id="IPR018060">
    <property type="entry name" value="HTH_AraC"/>
</dbReference>
<dbReference type="PRINTS" id="PR00032">
    <property type="entry name" value="HTHARAC"/>
</dbReference>
<dbReference type="PANTHER" id="PTHR46796">
    <property type="entry name" value="HTH-TYPE TRANSCRIPTIONAL ACTIVATOR RHAS-RELATED"/>
    <property type="match status" value="1"/>
</dbReference>
<dbReference type="EMBL" id="QUZK01000051">
    <property type="protein sequence ID" value="RFF29201.1"/>
    <property type="molecule type" value="Genomic_DNA"/>
</dbReference>
<evidence type="ECO:0000313" key="6">
    <source>
        <dbReference type="Proteomes" id="UP000260351"/>
    </source>
</evidence>
<keyword evidence="2" id="KW-0238">DNA-binding</keyword>
<dbReference type="InterPro" id="IPR011110">
    <property type="entry name" value="Reg_prop"/>
</dbReference>
<dbReference type="GO" id="GO:0043565">
    <property type="term" value="F:sequence-specific DNA binding"/>
    <property type="evidence" value="ECO:0007669"/>
    <property type="project" value="InterPro"/>
</dbReference>
<dbReference type="InterPro" id="IPR015943">
    <property type="entry name" value="WD40/YVTN_repeat-like_dom_sf"/>
</dbReference>
<keyword evidence="1" id="KW-0805">Transcription regulation</keyword>
<dbReference type="PROSITE" id="PS00041">
    <property type="entry name" value="HTH_ARAC_FAMILY_1"/>
    <property type="match status" value="1"/>
</dbReference>
<evidence type="ECO:0000313" key="5">
    <source>
        <dbReference type="EMBL" id="RFF29201.1"/>
    </source>
</evidence>
<dbReference type="Gene3D" id="2.60.40.10">
    <property type="entry name" value="Immunoglobulins"/>
    <property type="match status" value="1"/>
</dbReference>
<dbReference type="SUPFAM" id="SSF46689">
    <property type="entry name" value="Homeodomain-like"/>
    <property type="match status" value="1"/>
</dbReference>
<accession>A0A3E1K5A5</accession>
<dbReference type="InterPro" id="IPR009057">
    <property type="entry name" value="Homeodomain-like_sf"/>
</dbReference>
<dbReference type="Proteomes" id="UP000260351">
    <property type="component" value="Unassembled WGS sequence"/>
</dbReference>
<evidence type="ECO:0000256" key="3">
    <source>
        <dbReference type="ARBA" id="ARBA00023163"/>
    </source>
</evidence>
<organism evidence="5 6">
    <name type="scientific">Wenzhouxiangella sediminis</name>
    <dbReference type="NCBI Taxonomy" id="1792836"/>
    <lineage>
        <taxon>Bacteria</taxon>
        <taxon>Pseudomonadati</taxon>
        <taxon>Pseudomonadota</taxon>
        <taxon>Gammaproteobacteria</taxon>
        <taxon>Chromatiales</taxon>
        <taxon>Wenzhouxiangellaceae</taxon>
        <taxon>Wenzhouxiangella</taxon>
    </lineage>
</organism>
<name>A0A3E1K5A5_9GAMM</name>
<dbReference type="Gene3D" id="1.10.10.60">
    <property type="entry name" value="Homeodomain-like"/>
    <property type="match status" value="1"/>
</dbReference>
<dbReference type="SUPFAM" id="SSF63829">
    <property type="entry name" value="Calcium-dependent phosphotriesterase"/>
    <property type="match status" value="2"/>
</dbReference>
<dbReference type="OrthoDB" id="176203at2"/>
<reference evidence="5 6" key="1">
    <citation type="submission" date="2018-08" db="EMBL/GenBank/DDBJ databases">
        <title>Wenzhouxiangella salilacus sp. nov., a novel bacterium isolated from a saline lake in Xinjiang Province, China.</title>
        <authorList>
            <person name="Han S."/>
        </authorList>
    </citation>
    <scope>NUCLEOTIDE SEQUENCE [LARGE SCALE GENOMIC DNA]</scope>
    <source>
        <strain evidence="5 6">XDB06</strain>
    </source>
</reference>
<dbReference type="InterPro" id="IPR018062">
    <property type="entry name" value="HTH_AraC-typ_CS"/>
</dbReference>
<protein>
    <submittedName>
        <fullName evidence="5">Helix-turn-helix domain-containing protein</fullName>
    </submittedName>
</protein>
<dbReference type="InterPro" id="IPR013783">
    <property type="entry name" value="Ig-like_fold"/>
</dbReference>
<dbReference type="RefSeq" id="WP_116651755.1">
    <property type="nucleotide sequence ID" value="NZ_QUZK01000051.1"/>
</dbReference>
<feature type="domain" description="HTH araC/xylS-type" evidence="4">
    <location>
        <begin position="882"/>
        <end position="981"/>
    </location>
</feature>
<proteinExistence type="predicted"/>
<comment type="caution">
    <text evidence="5">The sequence shown here is derived from an EMBL/GenBank/DDBJ whole genome shotgun (WGS) entry which is preliminary data.</text>
</comment>
<keyword evidence="6" id="KW-1185">Reference proteome</keyword>
<gene>
    <name evidence="5" type="ORF">DZC52_13920</name>
</gene>